<proteinExistence type="predicted"/>
<evidence type="ECO:0000313" key="1">
    <source>
        <dbReference type="EMBL" id="GAA4231962.1"/>
    </source>
</evidence>
<name>A0ABP8C1Q9_9ACTN</name>
<protein>
    <submittedName>
        <fullName evidence="1">Uncharacterized protein</fullName>
    </submittedName>
</protein>
<gene>
    <name evidence="1" type="ORF">GCM10022254_30620</name>
</gene>
<comment type="caution">
    <text evidence="1">The sequence shown here is derived from an EMBL/GenBank/DDBJ whole genome shotgun (WGS) entry which is preliminary data.</text>
</comment>
<accession>A0ABP8C1Q9</accession>
<organism evidence="1 2">
    <name type="scientific">Actinomadura meridiana</name>
    <dbReference type="NCBI Taxonomy" id="559626"/>
    <lineage>
        <taxon>Bacteria</taxon>
        <taxon>Bacillati</taxon>
        <taxon>Actinomycetota</taxon>
        <taxon>Actinomycetes</taxon>
        <taxon>Streptosporangiales</taxon>
        <taxon>Thermomonosporaceae</taxon>
        <taxon>Actinomadura</taxon>
    </lineage>
</organism>
<reference evidence="2" key="1">
    <citation type="journal article" date="2019" name="Int. J. Syst. Evol. Microbiol.">
        <title>The Global Catalogue of Microorganisms (GCM) 10K type strain sequencing project: providing services to taxonomists for standard genome sequencing and annotation.</title>
        <authorList>
            <consortium name="The Broad Institute Genomics Platform"/>
            <consortium name="The Broad Institute Genome Sequencing Center for Infectious Disease"/>
            <person name="Wu L."/>
            <person name="Ma J."/>
        </authorList>
    </citation>
    <scope>NUCLEOTIDE SEQUENCE [LARGE SCALE GENOMIC DNA]</scope>
    <source>
        <strain evidence="2">JCM 17440</strain>
    </source>
</reference>
<keyword evidence="2" id="KW-1185">Reference proteome</keyword>
<evidence type="ECO:0000313" key="2">
    <source>
        <dbReference type="Proteomes" id="UP001501710"/>
    </source>
</evidence>
<sequence length="132" mass="14776">MNVRGVLAALRRAVGTEADWQGLTRRDEARAVRELMAQPYPETVFLFVGLGPEARKAFEMFPDEVRAWRAMANMEAARARVWSRQGRVWDAGMCAGRAQAYRAAAAQVEEVLIESLGLWDEYERQSGEVTGG</sequence>
<dbReference type="RefSeq" id="WP_344896406.1">
    <property type="nucleotide sequence ID" value="NZ_BAABAS010000006.1"/>
</dbReference>
<dbReference type="EMBL" id="BAABAS010000006">
    <property type="protein sequence ID" value="GAA4231962.1"/>
    <property type="molecule type" value="Genomic_DNA"/>
</dbReference>
<dbReference type="Proteomes" id="UP001501710">
    <property type="component" value="Unassembled WGS sequence"/>
</dbReference>